<comment type="caution">
    <text evidence="3">The sequence shown here is derived from an EMBL/GenBank/DDBJ whole genome shotgun (WGS) entry which is preliminary data.</text>
</comment>
<keyword evidence="4" id="KW-1185">Reference proteome</keyword>
<comment type="caution">
    <text evidence="2">Once thought to be involved in copper homeostasis, experiments in E.coli have shown this is not the case.</text>
</comment>
<dbReference type="InterPro" id="IPR005627">
    <property type="entry name" value="CutC-like"/>
</dbReference>
<name>A0A845R3E2_9CLOT</name>
<evidence type="ECO:0000256" key="2">
    <source>
        <dbReference type="HAMAP-Rule" id="MF_00795"/>
    </source>
</evidence>
<dbReference type="PANTHER" id="PTHR12598">
    <property type="entry name" value="COPPER HOMEOSTASIS PROTEIN CUTC"/>
    <property type="match status" value="1"/>
</dbReference>
<protein>
    <recommendedName>
        <fullName evidence="2">PF03932 family protein CutC</fullName>
    </recommendedName>
</protein>
<dbReference type="SUPFAM" id="SSF110395">
    <property type="entry name" value="CutC-like"/>
    <property type="match status" value="1"/>
</dbReference>
<dbReference type="AlphaFoldDB" id="A0A845R3E2"/>
<dbReference type="Pfam" id="PF03932">
    <property type="entry name" value="CutC"/>
    <property type="match status" value="1"/>
</dbReference>
<dbReference type="InterPro" id="IPR036822">
    <property type="entry name" value="CutC-like_dom_sf"/>
</dbReference>
<evidence type="ECO:0000313" key="4">
    <source>
        <dbReference type="Proteomes" id="UP000467132"/>
    </source>
</evidence>
<proteinExistence type="inferred from homology"/>
<dbReference type="Proteomes" id="UP000467132">
    <property type="component" value="Unassembled WGS sequence"/>
</dbReference>
<dbReference type="RefSeq" id="WP_160197529.1">
    <property type="nucleotide sequence ID" value="NZ_QXXA01000010.1"/>
</dbReference>
<evidence type="ECO:0000256" key="1">
    <source>
        <dbReference type="ARBA" id="ARBA00007768"/>
    </source>
</evidence>
<dbReference type="PANTHER" id="PTHR12598:SF0">
    <property type="entry name" value="COPPER HOMEOSTASIS PROTEIN CUTC HOMOLOG"/>
    <property type="match status" value="1"/>
</dbReference>
<sequence length="248" mass="27651">MKKKIEVCCDSLEDVIIAEKAGADRVELNNSMHLGGLTPSMGTIKLVSERCVISTIVMARPRGAGFCYNDYQYDTMVADIEEMMKYNIAGVAFGCLTKNKEIDIEKNKKIIEILKKNDKQVVFHRAFDCVVDPYKSIEILIDLGVDRILTSGLASKAVEGVELLKDLQKKYGQKIEILAGSGVNESNAKYIMDGTGISQYHSSCKTWEIDPTTIGNDVSYAYANSPHENEYNVVSYEKVKELINIVKE</sequence>
<comment type="subcellular location">
    <subcellularLocation>
        <location evidence="2">Cytoplasm</location>
    </subcellularLocation>
</comment>
<evidence type="ECO:0000313" key="3">
    <source>
        <dbReference type="EMBL" id="NBI07053.1"/>
    </source>
</evidence>
<dbReference type="Gene3D" id="3.20.20.380">
    <property type="entry name" value="Copper homeostasis (CutC) domain"/>
    <property type="match status" value="1"/>
</dbReference>
<dbReference type="EMBL" id="QXXA01000010">
    <property type="protein sequence ID" value="NBI07053.1"/>
    <property type="molecule type" value="Genomic_DNA"/>
</dbReference>
<dbReference type="GO" id="GO:0005737">
    <property type="term" value="C:cytoplasm"/>
    <property type="evidence" value="ECO:0007669"/>
    <property type="project" value="UniProtKB-SubCell"/>
</dbReference>
<keyword evidence="2" id="KW-0963">Cytoplasm</keyword>
<dbReference type="HAMAP" id="MF_00795">
    <property type="entry name" value="CutC"/>
    <property type="match status" value="1"/>
</dbReference>
<organism evidence="3 4">
    <name type="scientific">Senegalia massiliensis</name>
    <dbReference type="NCBI Taxonomy" id="1720316"/>
    <lineage>
        <taxon>Bacteria</taxon>
        <taxon>Bacillati</taxon>
        <taxon>Bacillota</taxon>
        <taxon>Clostridia</taxon>
        <taxon>Eubacteriales</taxon>
        <taxon>Clostridiaceae</taxon>
        <taxon>Senegalia</taxon>
    </lineage>
</organism>
<gene>
    <name evidence="2" type="primary">cutC</name>
    <name evidence="3" type="ORF">D3Z33_09325</name>
</gene>
<comment type="similarity">
    <text evidence="1 2">Belongs to the CutC family.</text>
</comment>
<reference evidence="3 4" key="1">
    <citation type="submission" date="2018-08" db="EMBL/GenBank/DDBJ databases">
        <title>Murine metabolic-syndrome-specific gut microbial biobank.</title>
        <authorList>
            <person name="Liu C."/>
        </authorList>
    </citation>
    <scope>NUCLEOTIDE SEQUENCE [LARGE SCALE GENOMIC DNA]</scope>
    <source>
        <strain evidence="3 4">583</strain>
    </source>
</reference>
<dbReference type="GO" id="GO:0005507">
    <property type="term" value="F:copper ion binding"/>
    <property type="evidence" value="ECO:0007669"/>
    <property type="project" value="TreeGrafter"/>
</dbReference>
<accession>A0A845R3E2</accession>
<dbReference type="OrthoDB" id="9815677at2"/>